<comment type="caution">
    <text evidence="3">The sequence shown here is derived from an EMBL/GenBank/DDBJ whole genome shotgun (WGS) entry which is preliminary data.</text>
</comment>
<gene>
    <name evidence="3" type="ORF">KIH73_06775</name>
</gene>
<feature type="compositionally biased region" description="Low complexity" evidence="1">
    <location>
        <begin position="31"/>
        <end position="51"/>
    </location>
</feature>
<organism evidence="3 4">
    <name type="scientific">Bifidobacterium phasiani</name>
    <dbReference type="NCBI Taxonomy" id="2834431"/>
    <lineage>
        <taxon>Bacteria</taxon>
        <taxon>Bacillati</taxon>
        <taxon>Actinomycetota</taxon>
        <taxon>Actinomycetes</taxon>
        <taxon>Bifidobacteriales</taxon>
        <taxon>Bifidobacteriaceae</taxon>
        <taxon>Bifidobacterium</taxon>
    </lineage>
</organism>
<dbReference type="InterPro" id="IPR039564">
    <property type="entry name" value="Peptidase_C39-like"/>
</dbReference>
<keyword evidence="4" id="KW-1185">Reference proteome</keyword>
<evidence type="ECO:0000259" key="2">
    <source>
        <dbReference type="Pfam" id="PF13529"/>
    </source>
</evidence>
<evidence type="ECO:0000256" key="1">
    <source>
        <dbReference type="SAM" id="MobiDB-lite"/>
    </source>
</evidence>
<feature type="domain" description="Peptidase C39-like" evidence="2">
    <location>
        <begin position="97"/>
        <end position="265"/>
    </location>
</feature>
<name>A0ABS6WA54_9BIFI</name>
<protein>
    <submittedName>
        <fullName evidence="3">C39 family peptidase</fullName>
    </submittedName>
</protein>
<dbReference type="Proteomes" id="UP000812844">
    <property type="component" value="Unassembled WGS sequence"/>
</dbReference>
<dbReference type="RefSeq" id="WP_219081858.1">
    <property type="nucleotide sequence ID" value="NZ_JAHBBD010000014.1"/>
</dbReference>
<accession>A0ABS6WA54</accession>
<proteinExistence type="predicted"/>
<reference evidence="3 4" key="1">
    <citation type="submission" date="2021-05" db="EMBL/GenBank/DDBJ databases">
        <title>Phylogenetic classification of ten novel species belonging to the genus Bifidobacterium comprising B. colchicus sp. nov., B. abeli sp. nov., B. bicoloris sp. nov., B. guerezis sp. nov., B. rosaliae sp. nov., B. santillanensis sp. nov., B. argentati sp. nov., B. amazzoni sp. nov., B. pluviali sp. nov., and B. pinnaculum sp. nov.</title>
        <authorList>
            <person name="Lugli G.A."/>
            <person name="Ruiz Garcia L."/>
            <person name="Margolles A."/>
            <person name="Ventura M."/>
        </authorList>
    </citation>
    <scope>NUCLEOTIDE SEQUENCE [LARGE SCALE GENOMIC DNA]</scope>
    <source>
        <strain evidence="3 4">6T3</strain>
    </source>
</reference>
<dbReference type="PANTHER" id="PTHR37806:SF1">
    <property type="entry name" value="PEPTIDASE C39-LIKE DOMAIN-CONTAINING PROTEIN"/>
    <property type="match status" value="1"/>
</dbReference>
<dbReference type="Pfam" id="PF13529">
    <property type="entry name" value="Peptidase_C39_2"/>
    <property type="match status" value="1"/>
</dbReference>
<evidence type="ECO:0000313" key="3">
    <source>
        <dbReference type="EMBL" id="MBW3083075.1"/>
    </source>
</evidence>
<feature type="region of interest" description="Disordered" evidence="1">
    <location>
        <begin position="26"/>
        <end position="65"/>
    </location>
</feature>
<dbReference type="EMBL" id="JAHBBD010000014">
    <property type="protein sequence ID" value="MBW3083075.1"/>
    <property type="molecule type" value="Genomic_DNA"/>
</dbReference>
<sequence length="295" mass="30546">MAERAVAACLTGVMAAFGGVAPGMRPAGADARTSASSPSPAATGTVASDGVWDGGSGDSGAPADAAAGAPAVSRAALLASIGPSERLVPVVDGAVRLDVPLLAQNPELPNGCEATSLTMLLNYLSYDVTKTEIAYDYMPRGELVETPAQVLAPDPETTYIGDPGGGQGYYILAPGLVRTADRYLRAVGSPARARDLSGADEERLVAELAHGRPVVVWVTIDYGDALYFRQDWTNAETGEAMTTYANLHCVLLVGFTPDAFLVNDPLRDGVQTVGRDVFLHAYHELGDRAVAVGAA</sequence>
<dbReference type="PANTHER" id="PTHR37806">
    <property type="entry name" value="LMO0724 PROTEIN"/>
    <property type="match status" value="1"/>
</dbReference>
<evidence type="ECO:0000313" key="4">
    <source>
        <dbReference type="Proteomes" id="UP000812844"/>
    </source>
</evidence>